<proteinExistence type="predicted"/>
<feature type="non-terminal residue" evidence="1">
    <location>
        <position position="1"/>
    </location>
</feature>
<sequence>KKGRESEGRGRERVVKKERVGTLLLRCPSSSDSSTAPNNFSGHISYRAARSDSILDLEELISKMKIIHVAGTKGEGSTAIR</sequence>
<keyword evidence="2" id="KW-1185">Reference proteome</keyword>
<accession>A0AAD5CU95</accession>
<evidence type="ECO:0000313" key="2">
    <source>
        <dbReference type="Proteomes" id="UP001206925"/>
    </source>
</evidence>
<organism evidence="1 2">
    <name type="scientific">Ambrosia artemisiifolia</name>
    <name type="common">Common ragweed</name>
    <dbReference type="NCBI Taxonomy" id="4212"/>
    <lineage>
        <taxon>Eukaryota</taxon>
        <taxon>Viridiplantae</taxon>
        <taxon>Streptophyta</taxon>
        <taxon>Embryophyta</taxon>
        <taxon>Tracheophyta</taxon>
        <taxon>Spermatophyta</taxon>
        <taxon>Magnoliopsida</taxon>
        <taxon>eudicotyledons</taxon>
        <taxon>Gunneridae</taxon>
        <taxon>Pentapetalae</taxon>
        <taxon>asterids</taxon>
        <taxon>campanulids</taxon>
        <taxon>Asterales</taxon>
        <taxon>Asteraceae</taxon>
        <taxon>Asteroideae</taxon>
        <taxon>Heliantheae alliance</taxon>
        <taxon>Heliantheae</taxon>
        <taxon>Ambrosia</taxon>
    </lineage>
</organism>
<dbReference type="AlphaFoldDB" id="A0AAD5CU95"/>
<reference evidence="1" key="1">
    <citation type="submission" date="2022-06" db="EMBL/GenBank/DDBJ databases">
        <title>Uncovering the hologenomic basis of an extraordinary plant invasion.</title>
        <authorList>
            <person name="Bieker V.C."/>
            <person name="Martin M.D."/>
            <person name="Gilbert T."/>
            <person name="Hodgins K."/>
            <person name="Battlay P."/>
            <person name="Petersen B."/>
            <person name="Wilson J."/>
        </authorList>
    </citation>
    <scope>NUCLEOTIDE SEQUENCE</scope>
    <source>
        <strain evidence="1">AA19_3_7</strain>
        <tissue evidence="1">Leaf</tissue>
    </source>
</reference>
<protein>
    <submittedName>
        <fullName evidence="1">Uncharacterized protein</fullName>
    </submittedName>
</protein>
<name>A0AAD5CU95_AMBAR</name>
<feature type="non-terminal residue" evidence="1">
    <location>
        <position position="81"/>
    </location>
</feature>
<dbReference type="EMBL" id="JAMZMK010006531">
    <property type="protein sequence ID" value="KAI7748398.1"/>
    <property type="molecule type" value="Genomic_DNA"/>
</dbReference>
<gene>
    <name evidence="1" type="ORF">M8C21_013916</name>
</gene>
<dbReference type="Proteomes" id="UP001206925">
    <property type="component" value="Unassembled WGS sequence"/>
</dbReference>
<comment type="caution">
    <text evidence="1">The sequence shown here is derived from an EMBL/GenBank/DDBJ whole genome shotgun (WGS) entry which is preliminary data.</text>
</comment>
<evidence type="ECO:0000313" key="1">
    <source>
        <dbReference type="EMBL" id="KAI7748398.1"/>
    </source>
</evidence>